<feature type="domain" description="Methyltransferase FkbM" evidence="1">
    <location>
        <begin position="51"/>
        <end position="199"/>
    </location>
</feature>
<dbReference type="Pfam" id="PF05050">
    <property type="entry name" value="Methyltransf_21"/>
    <property type="match status" value="1"/>
</dbReference>
<dbReference type="Gene3D" id="3.40.50.150">
    <property type="entry name" value="Vaccinia Virus protein VP39"/>
    <property type="match status" value="1"/>
</dbReference>
<dbReference type="InterPro" id="IPR006342">
    <property type="entry name" value="FkbM_mtfrase"/>
</dbReference>
<dbReference type="AlphaFoldDB" id="A0A8X8H0Z6"/>
<dbReference type="Proteomes" id="UP000484076">
    <property type="component" value="Unassembled WGS sequence"/>
</dbReference>
<dbReference type="CDD" id="cd02440">
    <property type="entry name" value="AdoMet_MTases"/>
    <property type="match status" value="1"/>
</dbReference>
<sequence>MTDTPASEARRVRLRHVWRVLTLQRRLAKAQAKREFRAAVAALTPDDVAIDLGANVGRFTRPMAERGAQVYAFEPDPHAFGLLQVAMRGYPNVTLIAAAAGDAEGTITLHRHADFAAAPDSRTKSSSIIAAKANVAGGQGVPVRLVDFPRFVAGLNRDVALLKIDIEGAEVPLMEALLAHPVAARIARIFVETHERGIPQLARRTDALRAASRGLAQPRVNWNWH</sequence>
<dbReference type="SUPFAM" id="SSF53335">
    <property type="entry name" value="S-adenosyl-L-methionine-dependent methyltransferases"/>
    <property type="match status" value="1"/>
</dbReference>
<comment type="caution">
    <text evidence="2">The sequence shown here is derived from an EMBL/GenBank/DDBJ whole genome shotgun (WGS) entry which is preliminary data.</text>
</comment>
<accession>A0A8X8H0Z6</accession>
<reference evidence="2" key="1">
    <citation type="submission" date="2020-05" db="EMBL/GenBank/DDBJ databases">
        <title>Fertoebacter nigrum gen. nov., sp. nov., a new member of the family Rhodobacteraceae.</title>
        <authorList>
            <person name="Szuroczki S."/>
            <person name="Abbaszade G."/>
            <person name="Buni D."/>
            <person name="Schumann P."/>
            <person name="Toth E."/>
        </authorList>
    </citation>
    <scope>NUCLEOTIDE SEQUENCE</scope>
    <source>
        <strain evidence="2">RG-N-1a</strain>
    </source>
</reference>
<dbReference type="InterPro" id="IPR052514">
    <property type="entry name" value="SAM-dependent_MTase"/>
</dbReference>
<dbReference type="InterPro" id="IPR029063">
    <property type="entry name" value="SAM-dependent_MTases_sf"/>
</dbReference>
<evidence type="ECO:0000313" key="3">
    <source>
        <dbReference type="Proteomes" id="UP000484076"/>
    </source>
</evidence>
<keyword evidence="3" id="KW-1185">Reference proteome</keyword>
<protein>
    <submittedName>
        <fullName evidence="2">FkbM family methyltransferase</fullName>
    </submittedName>
</protein>
<dbReference type="GO" id="GO:0008168">
    <property type="term" value="F:methyltransferase activity"/>
    <property type="evidence" value="ECO:0007669"/>
    <property type="project" value="UniProtKB-KW"/>
</dbReference>
<dbReference type="PANTHER" id="PTHR34203">
    <property type="entry name" value="METHYLTRANSFERASE, FKBM FAMILY PROTEIN"/>
    <property type="match status" value="1"/>
</dbReference>
<evidence type="ECO:0000259" key="1">
    <source>
        <dbReference type="Pfam" id="PF05050"/>
    </source>
</evidence>
<dbReference type="PANTHER" id="PTHR34203:SF15">
    <property type="entry name" value="SLL1173 PROTEIN"/>
    <property type="match status" value="1"/>
</dbReference>
<name>A0A8X8H0Z6_9RHOB</name>
<dbReference type="RefSeq" id="WP_174539830.1">
    <property type="nucleotide sequence ID" value="NZ_WHUT02000006.1"/>
</dbReference>
<dbReference type="GO" id="GO:0032259">
    <property type="term" value="P:methylation"/>
    <property type="evidence" value="ECO:0007669"/>
    <property type="project" value="UniProtKB-KW"/>
</dbReference>
<dbReference type="EMBL" id="WHUT02000006">
    <property type="protein sequence ID" value="NUB45146.1"/>
    <property type="molecule type" value="Genomic_DNA"/>
</dbReference>
<organism evidence="2 3">
    <name type="scientific">Fertoeibacter niger</name>
    <dbReference type="NCBI Taxonomy" id="2656921"/>
    <lineage>
        <taxon>Bacteria</taxon>
        <taxon>Pseudomonadati</taxon>
        <taxon>Pseudomonadota</taxon>
        <taxon>Alphaproteobacteria</taxon>
        <taxon>Rhodobacterales</taxon>
        <taxon>Paracoccaceae</taxon>
        <taxon>Fertoeibacter</taxon>
    </lineage>
</organism>
<proteinExistence type="predicted"/>
<evidence type="ECO:0000313" key="2">
    <source>
        <dbReference type="EMBL" id="NUB45146.1"/>
    </source>
</evidence>
<gene>
    <name evidence="2" type="ORF">GEU84_012160</name>
</gene>
<keyword evidence="2" id="KW-0489">Methyltransferase</keyword>
<keyword evidence="2" id="KW-0808">Transferase</keyword>
<dbReference type="NCBIfam" id="TIGR01444">
    <property type="entry name" value="fkbM_fam"/>
    <property type="match status" value="1"/>
</dbReference>